<dbReference type="GO" id="GO:0009969">
    <property type="term" value="P:xyloglucan biosynthetic process"/>
    <property type="evidence" value="ECO:0007669"/>
    <property type="project" value="TreeGrafter"/>
</dbReference>
<keyword evidence="9" id="KW-0472">Membrane</keyword>
<evidence type="ECO:0000256" key="8">
    <source>
        <dbReference type="ARBA" id="ARBA00023034"/>
    </source>
</evidence>
<organism evidence="12">
    <name type="scientific">Oryza brachyantha</name>
    <name type="common">malo sina</name>
    <dbReference type="NCBI Taxonomy" id="4533"/>
    <lineage>
        <taxon>Eukaryota</taxon>
        <taxon>Viridiplantae</taxon>
        <taxon>Streptophyta</taxon>
        <taxon>Embryophyta</taxon>
        <taxon>Tracheophyta</taxon>
        <taxon>Spermatophyta</taxon>
        <taxon>Magnoliopsida</taxon>
        <taxon>Liliopsida</taxon>
        <taxon>Poales</taxon>
        <taxon>Poaceae</taxon>
        <taxon>BOP clade</taxon>
        <taxon>Oryzoideae</taxon>
        <taxon>Oryzeae</taxon>
        <taxon>Oryzinae</taxon>
        <taxon>Oryza</taxon>
    </lineage>
</organism>
<name>J3LN22_ORYBR</name>
<comment type="similarity">
    <text evidence="2">Belongs to the glycosyltransferase 34 family.</text>
</comment>
<dbReference type="GO" id="GO:0016758">
    <property type="term" value="F:hexosyltransferase activity"/>
    <property type="evidence" value="ECO:0007669"/>
    <property type="project" value="TreeGrafter"/>
</dbReference>
<dbReference type="Proteomes" id="UP000006038">
    <property type="component" value="Chromosome 3"/>
</dbReference>
<evidence type="ECO:0000256" key="1">
    <source>
        <dbReference type="ARBA" id="ARBA00004323"/>
    </source>
</evidence>
<dbReference type="PANTHER" id="PTHR31311:SF9">
    <property type="entry name" value="GLYCOSYLTRANSFERASE 5-RELATED"/>
    <property type="match status" value="1"/>
</dbReference>
<keyword evidence="5" id="KW-0812">Transmembrane</keyword>
<evidence type="ECO:0000256" key="9">
    <source>
        <dbReference type="ARBA" id="ARBA00023136"/>
    </source>
</evidence>
<keyword evidence="10" id="KW-0325">Glycoprotein</keyword>
<keyword evidence="3" id="KW-0328">Glycosyltransferase</keyword>
<reference evidence="12" key="2">
    <citation type="submission" date="2013-04" db="UniProtKB">
        <authorList>
            <consortium name="EnsemblPlants"/>
        </authorList>
    </citation>
    <scope>IDENTIFICATION</scope>
</reference>
<protein>
    <recommendedName>
        <fullName evidence="14">Glycosyltransferase</fullName>
    </recommendedName>
</protein>
<dbReference type="HOGENOM" id="CLU_034328_0_1_1"/>
<sequence>MSGFWAKLPLLRALMVAHPEAELLWWVDSDAVFTDMLFELPWERYASHNLVLHGWAAKVFDEKSWVGVNTGSFLIRNCQWSLDLLDAWAPMGPRGPVRDRYGHLFAEELSGRPPFEADDQSALIYLLVTQRERWGDKVFLESSYDLNGFWEGIVDRYEELRRTGRDDGRWPLITHFVGCKPCRRYADSYPAERCRLGMERAFNFADDQILKLYGFAHESLNTTAVQRVRNETGEPLDAGDEELGRLLHPTFRAARPT</sequence>
<accession>J3LN22</accession>
<evidence type="ECO:0000256" key="7">
    <source>
        <dbReference type="ARBA" id="ARBA00022989"/>
    </source>
</evidence>
<dbReference type="GO" id="GO:0000139">
    <property type="term" value="C:Golgi membrane"/>
    <property type="evidence" value="ECO:0007669"/>
    <property type="project" value="UniProtKB-SubCell"/>
</dbReference>
<dbReference type="InterPro" id="IPR008630">
    <property type="entry name" value="Glyco_trans_34"/>
</dbReference>
<dbReference type="OMA" id="WERYASH"/>
<dbReference type="Pfam" id="PF05637">
    <property type="entry name" value="Glyco_transf_34"/>
    <property type="match status" value="1"/>
</dbReference>
<evidence type="ECO:0000256" key="4">
    <source>
        <dbReference type="ARBA" id="ARBA00022679"/>
    </source>
</evidence>
<dbReference type="GO" id="GO:0005768">
    <property type="term" value="C:endosome"/>
    <property type="evidence" value="ECO:0007669"/>
    <property type="project" value="TreeGrafter"/>
</dbReference>
<dbReference type="PANTHER" id="PTHR31311">
    <property type="entry name" value="XYLOGLUCAN 6-XYLOSYLTRANSFERASE 5-RELATED-RELATED"/>
    <property type="match status" value="1"/>
</dbReference>
<keyword evidence="8" id="KW-0333">Golgi apparatus</keyword>
<evidence type="ECO:0000313" key="13">
    <source>
        <dbReference type="Proteomes" id="UP000006038"/>
    </source>
</evidence>
<dbReference type="AlphaFoldDB" id="J3LN22"/>
<evidence type="ECO:0000256" key="10">
    <source>
        <dbReference type="ARBA" id="ARBA00023180"/>
    </source>
</evidence>
<dbReference type="GO" id="GO:0005802">
    <property type="term" value="C:trans-Golgi network"/>
    <property type="evidence" value="ECO:0007669"/>
    <property type="project" value="TreeGrafter"/>
</dbReference>
<evidence type="ECO:0000256" key="2">
    <source>
        <dbReference type="ARBA" id="ARBA00005664"/>
    </source>
</evidence>
<evidence type="ECO:0000256" key="5">
    <source>
        <dbReference type="ARBA" id="ARBA00022692"/>
    </source>
</evidence>
<keyword evidence="7" id="KW-1133">Transmembrane helix</keyword>
<feature type="signal peptide" evidence="11">
    <location>
        <begin position="1"/>
        <end position="21"/>
    </location>
</feature>
<keyword evidence="4" id="KW-0808">Transferase</keyword>
<evidence type="ECO:0000256" key="11">
    <source>
        <dbReference type="SAM" id="SignalP"/>
    </source>
</evidence>
<comment type="subcellular location">
    <subcellularLocation>
        <location evidence="1">Golgi apparatus membrane</location>
        <topology evidence="1">Single-pass type II membrane protein</topology>
    </subcellularLocation>
</comment>
<feature type="chain" id="PRO_5003772528" description="Glycosyltransferase" evidence="11">
    <location>
        <begin position="22"/>
        <end position="257"/>
    </location>
</feature>
<evidence type="ECO:0000313" key="12">
    <source>
        <dbReference type="EnsemblPlants" id="OB03G24480.1"/>
    </source>
</evidence>
<dbReference type="EnsemblPlants" id="OB03G24480.1">
    <property type="protein sequence ID" value="OB03G24480.1"/>
    <property type="gene ID" value="OB03G24480"/>
</dbReference>
<dbReference type="Gene3D" id="3.90.550.10">
    <property type="entry name" value="Spore Coat Polysaccharide Biosynthesis Protein SpsA, Chain A"/>
    <property type="match status" value="1"/>
</dbReference>
<dbReference type="InterPro" id="IPR029044">
    <property type="entry name" value="Nucleotide-diphossugar_trans"/>
</dbReference>
<dbReference type="STRING" id="4533.J3LN22"/>
<dbReference type="GO" id="GO:0035252">
    <property type="term" value="F:UDP-xylosyltransferase activity"/>
    <property type="evidence" value="ECO:0007669"/>
    <property type="project" value="TreeGrafter"/>
</dbReference>
<reference evidence="12" key="1">
    <citation type="journal article" date="2013" name="Nat. Commun.">
        <title>Whole-genome sequencing of Oryza brachyantha reveals mechanisms underlying Oryza genome evolution.</title>
        <authorList>
            <person name="Chen J."/>
            <person name="Huang Q."/>
            <person name="Gao D."/>
            <person name="Wang J."/>
            <person name="Lang Y."/>
            <person name="Liu T."/>
            <person name="Li B."/>
            <person name="Bai Z."/>
            <person name="Luis Goicoechea J."/>
            <person name="Liang C."/>
            <person name="Chen C."/>
            <person name="Zhang W."/>
            <person name="Sun S."/>
            <person name="Liao Y."/>
            <person name="Zhang X."/>
            <person name="Yang L."/>
            <person name="Song C."/>
            <person name="Wang M."/>
            <person name="Shi J."/>
            <person name="Liu G."/>
            <person name="Liu J."/>
            <person name="Zhou H."/>
            <person name="Zhou W."/>
            <person name="Yu Q."/>
            <person name="An N."/>
            <person name="Chen Y."/>
            <person name="Cai Q."/>
            <person name="Wang B."/>
            <person name="Liu B."/>
            <person name="Min J."/>
            <person name="Huang Y."/>
            <person name="Wu H."/>
            <person name="Li Z."/>
            <person name="Zhang Y."/>
            <person name="Yin Y."/>
            <person name="Song W."/>
            <person name="Jiang J."/>
            <person name="Jackson S.A."/>
            <person name="Wing R.A."/>
            <person name="Wang J."/>
            <person name="Chen M."/>
        </authorList>
    </citation>
    <scope>NUCLEOTIDE SEQUENCE [LARGE SCALE GENOMIC DNA]</scope>
    <source>
        <strain evidence="12">cv. IRGC 101232</strain>
    </source>
</reference>
<dbReference type="Gramene" id="OB03G24480.1">
    <property type="protein sequence ID" value="OB03G24480.1"/>
    <property type="gene ID" value="OB03G24480"/>
</dbReference>
<proteinExistence type="inferred from homology"/>
<keyword evidence="13" id="KW-1185">Reference proteome</keyword>
<dbReference type="GO" id="GO:0033843">
    <property type="term" value="F:xyloglucan 6-xylosyltransferase activity"/>
    <property type="evidence" value="ECO:0007669"/>
    <property type="project" value="TreeGrafter"/>
</dbReference>
<evidence type="ECO:0008006" key="14">
    <source>
        <dbReference type="Google" id="ProtNLM"/>
    </source>
</evidence>
<keyword evidence="6" id="KW-0735">Signal-anchor</keyword>
<evidence type="ECO:0000256" key="6">
    <source>
        <dbReference type="ARBA" id="ARBA00022968"/>
    </source>
</evidence>
<evidence type="ECO:0000256" key="3">
    <source>
        <dbReference type="ARBA" id="ARBA00022676"/>
    </source>
</evidence>
<keyword evidence="11" id="KW-0732">Signal</keyword>
<dbReference type="eggNOG" id="KOG4748">
    <property type="taxonomic scope" value="Eukaryota"/>
</dbReference>